<dbReference type="GO" id="GO:0016287">
    <property type="term" value="F:glycerone-phosphate O-acyltransferase activity"/>
    <property type="evidence" value="ECO:0007669"/>
    <property type="project" value="TreeGrafter"/>
</dbReference>
<feature type="domain" description="Phospholipid/glycerol acyltransferase" evidence="2">
    <location>
        <begin position="6"/>
        <end position="58"/>
    </location>
</feature>
<name>A0AA37WD40_9BACT</name>
<evidence type="ECO:0000259" key="2">
    <source>
        <dbReference type="Pfam" id="PF01553"/>
    </source>
</evidence>
<accession>A0AA37WD40</accession>
<feature type="transmembrane region" description="Helical" evidence="1">
    <location>
        <begin position="223"/>
        <end position="247"/>
    </location>
</feature>
<dbReference type="InterPro" id="IPR052744">
    <property type="entry name" value="GPAT/DAPAT"/>
</dbReference>
<keyword evidence="1" id="KW-0472">Membrane</keyword>
<protein>
    <recommendedName>
        <fullName evidence="2">Phospholipid/glycerol acyltransferase domain-containing protein</fullName>
    </recommendedName>
</protein>
<dbReference type="Proteomes" id="UP001156666">
    <property type="component" value="Unassembled WGS sequence"/>
</dbReference>
<reference evidence="3" key="1">
    <citation type="journal article" date="2014" name="Int. J. Syst. Evol. Microbiol.">
        <title>Complete genome sequence of Corynebacterium casei LMG S-19264T (=DSM 44701T), isolated from a smear-ripened cheese.</title>
        <authorList>
            <consortium name="US DOE Joint Genome Institute (JGI-PGF)"/>
            <person name="Walter F."/>
            <person name="Albersmeier A."/>
            <person name="Kalinowski J."/>
            <person name="Ruckert C."/>
        </authorList>
    </citation>
    <scope>NUCLEOTIDE SEQUENCE</scope>
    <source>
        <strain evidence="3">NBRC 108769</strain>
    </source>
</reference>
<evidence type="ECO:0000313" key="3">
    <source>
        <dbReference type="EMBL" id="GLR15509.1"/>
    </source>
</evidence>
<dbReference type="GO" id="GO:0004366">
    <property type="term" value="F:glycerol-3-phosphate O-acyltransferase activity"/>
    <property type="evidence" value="ECO:0007669"/>
    <property type="project" value="TreeGrafter"/>
</dbReference>
<organism evidence="3 4">
    <name type="scientific">Portibacter lacus</name>
    <dbReference type="NCBI Taxonomy" id="1099794"/>
    <lineage>
        <taxon>Bacteria</taxon>
        <taxon>Pseudomonadati</taxon>
        <taxon>Bacteroidota</taxon>
        <taxon>Saprospiria</taxon>
        <taxon>Saprospirales</taxon>
        <taxon>Haliscomenobacteraceae</taxon>
        <taxon>Portibacter</taxon>
    </lineage>
</organism>
<dbReference type="EMBL" id="BSOH01000001">
    <property type="protein sequence ID" value="GLR15509.1"/>
    <property type="molecule type" value="Genomic_DNA"/>
</dbReference>
<comment type="caution">
    <text evidence="3">The sequence shown here is derived from an EMBL/GenBank/DDBJ whole genome shotgun (WGS) entry which is preliminary data.</text>
</comment>
<dbReference type="Pfam" id="PF01553">
    <property type="entry name" value="Acyltransferase"/>
    <property type="match status" value="1"/>
</dbReference>
<dbReference type="PANTHER" id="PTHR31605">
    <property type="entry name" value="GLYCEROL-3-PHOSPHATE O-ACYLTRANSFERASE 1"/>
    <property type="match status" value="1"/>
</dbReference>
<proteinExistence type="predicted"/>
<dbReference type="AlphaFoldDB" id="A0AA37WD40"/>
<feature type="transmembrane region" description="Helical" evidence="1">
    <location>
        <begin position="253"/>
        <end position="271"/>
    </location>
</feature>
<dbReference type="PANTHER" id="PTHR31605:SF0">
    <property type="entry name" value="GLYCEROL-3-PHOSPHATE O-ACYLTRANSFERASE 1"/>
    <property type="match status" value="1"/>
</dbReference>
<sequence length="312" mass="35442">MNISYEKLAEGKAILIFPEASTTEVKHLRPVKKGAARMALETLELQSDKNLTIVPIGINYSGPNRWRSYVNINIGDPIHPEVVEDQKEMPRAIKDLTVTIEKKLSDLLLVLNDNVAQESLNTVLDLGQWDIPVKTGLRVKHNEPEKFIQERDLSLKLNEDVDFDGVEEARPDLHKFDPKPVSFGELLFGALIFIPVCLFLLLNALPVIIGIKIRNKYVRENEFIASIAIAASLGAYMILFTLIFIILLFVVGWWAFLMFLLPYLGLIGLKGRDYLKNIQYRLKLKSKLGQSKMSKIYDNGIRIVQKIQQNSL</sequence>
<dbReference type="GO" id="GO:0008654">
    <property type="term" value="P:phospholipid biosynthetic process"/>
    <property type="evidence" value="ECO:0007669"/>
    <property type="project" value="TreeGrafter"/>
</dbReference>
<keyword evidence="4" id="KW-1185">Reference proteome</keyword>
<reference evidence="3" key="2">
    <citation type="submission" date="2023-01" db="EMBL/GenBank/DDBJ databases">
        <title>Draft genome sequence of Portibacter lacus strain NBRC 108769.</title>
        <authorList>
            <person name="Sun Q."/>
            <person name="Mori K."/>
        </authorList>
    </citation>
    <scope>NUCLEOTIDE SEQUENCE</scope>
    <source>
        <strain evidence="3">NBRC 108769</strain>
    </source>
</reference>
<gene>
    <name evidence="3" type="ORF">GCM10007940_01240</name>
</gene>
<keyword evidence="1" id="KW-0812">Transmembrane</keyword>
<evidence type="ECO:0000313" key="4">
    <source>
        <dbReference type="Proteomes" id="UP001156666"/>
    </source>
</evidence>
<dbReference type="InterPro" id="IPR002123">
    <property type="entry name" value="Plipid/glycerol_acylTrfase"/>
</dbReference>
<feature type="transmembrane region" description="Helical" evidence="1">
    <location>
        <begin position="186"/>
        <end position="211"/>
    </location>
</feature>
<evidence type="ECO:0000256" key="1">
    <source>
        <dbReference type="SAM" id="Phobius"/>
    </source>
</evidence>
<dbReference type="SUPFAM" id="SSF69593">
    <property type="entry name" value="Glycerol-3-phosphate (1)-acyltransferase"/>
    <property type="match status" value="1"/>
</dbReference>
<keyword evidence="1" id="KW-1133">Transmembrane helix</keyword>